<feature type="domain" description="ABC transporter" evidence="3">
    <location>
        <begin position="3"/>
        <end position="87"/>
    </location>
</feature>
<dbReference type="PANTHER" id="PTHR43394">
    <property type="entry name" value="ATP-DEPENDENT PERMEASE MDL1, MITOCHONDRIAL"/>
    <property type="match status" value="1"/>
</dbReference>
<reference evidence="4 5" key="1">
    <citation type="journal article" date="2012" name="ISME J.">
        <title>Nitrification expanded: discovery, physiology and genomics of a nitrite-oxidizing bacterium from the phylum Chloroflexi.</title>
        <authorList>
            <person name="Sorokin D.Y."/>
            <person name="Lucker S."/>
            <person name="Vejmelkova D."/>
            <person name="Kostrikina N.A."/>
            <person name="Kleerebezem R."/>
            <person name="Rijpstra W.I."/>
            <person name="Damste J.S."/>
            <person name="Le Paslier D."/>
            <person name="Muyzer G."/>
            <person name="Wagner M."/>
            <person name="van Loosdrecht M.C."/>
            <person name="Daims H."/>
        </authorList>
    </citation>
    <scope>NUCLEOTIDE SEQUENCE [LARGE SCALE GENOMIC DNA]</scope>
    <source>
        <strain evidence="5">none</strain>
    </source>
</reference>
<comment type="caution">
    <text evidence="4">The sequence shown here is derived from an EMBL/GenBank/DDBJ whole genome shotgun (WGS) entry which is preliminary data.</text>
</comment>
<protein>
    <submittedName>
        <fullName evidence="4">Putative Beta-(1--&gt;2)glucan export ATP-binding protein (Attachment protein)(ChvA)</fullName>
    </submittedName>
</protein>
<proteinExistence type="predicted"/>
<dbReference type="GO" id="GO:0016887">
    <property type="term" value="F:ATP hydrolysis activity"/>
    <property type="evidence" value="ECO:0007669"/>
    <property type="project" value="InterPro"/>
</dbReference>
<dbReference type="GO" id="GO:0005524">
    <property type="term" value="F:ATP binding"/>
    <property type="evidence" value="ECO:0007669"/>
    <property type="project" value="UniProtKB-KW"/>
</dbReference>
<evidence type="ECO:0000256" key="1">
    <source>
        <dbReference type="ARBA" id="ARBA00022741"/>
    </source>
</evidence>
<evidence type="ECO:0000259" key="3">
    <source>
        <dbReference type="Pfam" id="PF00005"/>
    </source>
</evidence>
<dbReference type="SUPFAM" id="SSF52540">
    <property type="entry name" value="P-loop containing nucleoside triphosphate hydrolases"/>
    <property type="match status" value="1"/>
</dbReference>
<dbReference type="PROSITE" id="PS00211">
    <property type="entry name" value="ABC_TRANSPORTER_1"/>
    <property type="match status" value="1"/>
</dbReference>
<dbReference type="Pfam" id="PF00005">
    <property type="entry name" value="ABC_tran"/>
    <property type="match status" value="1"/>
</dbReference>
<keyword evidence="2 4" id="KW-0067">ATP-binding</keyword>
<name>I4EIV1_9BACT</name>
<evidence type="ECO:0000313" key="5">
    <source>
        <dbReference type="Proteomes" id="UP000004221"/>
    </source>
</evidence>
<accession>I4EIV1</accession>
<dbReference type="Gene3D" id="3.40.50.300">
    <property type="entry name" value="P-loop containing nucleotide triphosphate hydrolases"/>
    <property type="match status" value="1"/>
</dbReference>
<sequence length="167" mass="18695">MLQDTFLFDGTVRDNIVYGRPDATDGEVIAAATAVGAHEFITRLEQGYDTPVHERGVTLSVGQRQLLSFARALLADPRIIILDEATSSVDTETEVRIQQALRRLLSGRTAFIIAHRLSTIKEVSRVVVMHHGRIVEIGTHEELLDRRGFYYNLYTMQFAAPELQAAD</sequence>
<gene>
    <name evidence="4" type="ORF">NITHO_3650001</name>
</gene>
<dbReference type="InterPro" id="IPR017871">
    <property type="entry name" value="ABC_transporter-like_CS"/>
</dbReference>
<dbReference type="InterPro" id="IPR039421">
    <property type="entry name" value="Type_1_exporter"/>
</dbReference>
<keyword evidence="5" id="KW-1185">Reference proteome</keyword>
<dbReference type="GO" id="GO:0090374">
    <property type="term" value="P:oligopeptide export from mitochondrion"/>
    <property type="evidence" value="ECO:0007669"/>
    <property type="project" value="TreeGrafter"/>
</dbReference>
<dbReference type="InterPro" id="IPR027417">
    <property type="entry name" value="P-loop_NTPase"/>
</dbReference>
<evidence type="ECO:0000313" key="4">
    <source>
        <dbReference type="EMBL" id="CCF84613.1"/>
    </source>
</evidence>
<keyword evidence="1" id="KW-0547">Nucleotide-binding</keyword>
<dbReference type="EMBL" id="CAGS01000296">
    <property type="protein sequence ID" value="CCF84613.1"/>
    <property type="molecule type" value="Genomic_DNA"/>
</dbReference>
<organism evidence="4 5">
    <name type="scientific">Nitrolancea hollandica Lb</name>
    <dbReference type="NCBI Taxonomy" id="1129897"/>
    <lineage>
        <taxon>Bacteria</taxon>
        <taxon>Pseudomonadati</taxon>
        <taxon>Thermomicrobiota</taxon>
        <taxon>Thermomicrobia</taxon>
        <taxon>Sphaerobacterales</taxon>
        <taxon>Sphaerobacterineae</taxon>
        <taxon>Sphaerobacteraceae</taxon>
        <taxon>Nitrolancea</taxon>
    </lineage>
</organism>
<dbReference type="GO" id="GO:0015421">
    <property type="term" value="F:ABC-type oligopeptide transporter activity"/>
    <property type="evidence" value="ECO:0007669"/>
    <property type="project" value="TreeGrafter"/>
</dbReference>
<dbReference type="PANTHER" id="PTHR43394:SF1">
    <property type="entry name" value="ATP-BINDING CASSETTE SUB-FAMILY B MEMBER 10, MITOCHONDRIAL"/>
    <property type="match status" value="1"/>
</dbReference>
<evidence type="ECO:0000256" key="2">
    <source>
        <dbReference type="ARBA" id="ARBA00022840"/>
    </source>
</evidence>
<dbReference type="InterPro" id="IPR003439">
    <property type="entry name" value="ABC_transporter-like_ATP-bd"/>
</dbReference>
<dbReference type="AlphaFoldDB" id="I4EIV1"/>
<dbReference type="Proteomes" id="UP000004221">
    <property type="component" value="Unassembled WGS sequence"/>
</dbReference>